<accession>X1QI27</accession>
<sequence>MKPSVNDKAYLRQRQILSLNPNVFFLGMVSLLTDVSSEMIFTLVPLFLANVLK</sequence>
<dbReference type="EMBL" id="BARV01033475">
    <property type="protein sequence ID" value="GAI50675.1"/>
    <property type="molecule type" value="Genomic_DNA"/>
</dbReference>
<keyword evidence="1" id="KW-0812">Transmembrane</keyword>
<feature type="non-terminal residue" evidence="2">
    <location>
        <position position="53"/>
    </location>
</feature>
<comment type="caution">
    <text evidence="2">The sequence shown here is derived from an EMBL/GenBank/DDBJ whole genome shotgun (WGS) entry which is preliminary data.</text>
</comment>
<protein>
    <recommendedName>
        <fullName evidence="3">Major facilitator superfamily (MFS) profile domain-containing protein</fullName>
    </recommendedName>
</protein>
<gene>
    <name evidence="2" type="ORF">S06H3_52614</name>
</gene>
<organism evidence="2">
    <name type="scientific">marine sediment metagenome</name>
    <dbReference type="NCBI Taxonomy" id="412755"/>
    <lineage>
        <taxon>unclassified sequences</taxon>
        <taxon>metagenomes</taxon>
        <taxon>ecological metagenomes</taxon>
    </lineage>
</organism>
<keyword evidence="1" id="KW-1133">Transmembrane helix</keyword>
<evidence type="ECO:0008006" key="3">
    <source>
        <dbReference type="Google" id="ProtNLM"/>
    </source>
</evidence>
<dbReference type="AlphaFoldDB" id="X1QI27"/>
<name>X1QI27_9ZZZZ</name>
<feature type="transmembrane region" description="Helical" evidence="1">
    <location>
        <begin position="21"/>
        <end position="48"/>
    </location>
</feature>
<evidence type="ECO:0000256" key="1">
    <source>
        <dbReference type="SAM" id="Phobius"/>
    </source>
</evidence>
<proteinExistence type="predicted"/>
<keyword evidence="1" id="KW-0472">Membrane</keyword>
<evidence type="ECO:0000313" key="2">
    <source>
        <dbReference type="EMBL" id="GAI50675.1"/>
    </source>
</evidence>
<reference evidence="2" key="1">
    <citation type="journal article" date="2014" name="Front. Microbiol.">
        <title>High frequency of phylogenetically diverse reductive dehalogenase-homologous genes in deep subseafloor sedimentary metagenomes.</title>
        <authorList>
            <person name="Kawai M."/>
            <person name="Futagami T."/>
            <person name="Toyoda A."/>
            <person name="Takaki Y."/>
            <person name="Nishi S."/>
            <person name="Hori S."/>
            <person name="Arai W."/>
            <person name="Tsubouchi T."/>
            <person name="Morono Y."/>
            <person name="Uchiyama I."/>
            <person name="Ito T."/>
            <person name="Fujiyama A."/>
            <person name="Inagaki F."/>
            <person name="Takami H."/>
        </authorList>
    </citation>
    <scope>NUCLEOTIDE SEQUENCE</scope>
    <source>
        <strain evidence="2">Expedition CK06-06</strain>
    </source>
</reference>